<keyword evidence="2" id="KW-1185">Reference proteome</keyword>
<dbReference type="Proteomes" id="UP000198243">
    <property type="component" value="Chromosome I"/>
</dbReference>
<accession>A0A1C4XCH1</accession>
<proteinExistence type="predicted"/>
<sequence length="93" mass="9491">MRAVERVLTICRRETLRFCRTPGTAGAYPLRTFSPIFFAAAARARALSGKTLALACPWSPIRPAALGGAAQSTTGGAVLAALASAAAAPAYGL</sequence>
<gene>
    <name evidence="1" type="ORF">GA0070607_5053</name>
</gene>
<evidence type="ECO:0000313" key="2">
    <source>
        <dbReference type="Proteomes" id="UP000198243"/>
    </source>
</evidence>
<dbReference type="EMBL" id="LT607412">
    <property type="protein sequence ID" value="SCF06168.1"/>
    <property type="molecule type" value="Genomic_DNA"/>
</dbReference>
<name>A0A1C4XCH1_9ACTN</name>
<protein>
    <submittedName>
        <fullName evidence="1">Uncharacterized protein</fullName>
    </submittedName>
</protein>
<organism evidence="1 2">
    <name type="scientific">Micromonospora coriariae</name>
    <dbReference type="NCBI Taxonomy" id="285665"/>
    <lineage>
        <taxon>Bacteria</taxon>
        <taxon>Bacillati</taxon>
        <taxon>Actinomycetota</taxon>
        <taxon>Actinomycetes</taxon>
        <taxon>Micromonosporales</taxon>
        <taxon>Micromonosporaceae</taxon>
        <taxon>Micromonospora</taxon>
    </lineage>
</organism>
<evidence type="ECO:0000313" key="1">
    <source>
        <dbReference type="EMBL" id="SCF06168.1"/>
    </source>
</evidence>
<dbReference type="AlphaFoldDB" id="A0A1C4XCH1"/>
<reference evidence="2" key="1">
    <citation type="submission" date="2016-06" db="EMBL/GenBank/DDBJ databases">
        <authorList>
            <person name="Varghese N."/>
            <person name="Submissions Spin"/>
        </authorList>
    </citation>
    <scope>NUCLEOTIDE SEQUENCE [LARGE SCALE GENOMIC DNA]</scope>
    <source>
        <strain evidence="2">DSM 44875</strain>
    </source>
</reference>